<dbReference type="Proteomes" id="UP000318995">
    <property type="component" value="Unassembled WGS sequence"/>
</dbReference>
<dbReference type="EMBL" id="SJPH01000007">
    <property type="protein sequence ID" value="TWT42495.1"/>
    <property type="molecule type" value="Genomic_DNA"/>
</dbReference>
<name>A0A5C5VWW0_9BACT</name>
<evidence type="ECO:0000313" key="3">
    <source>
        <dbReference type="EMBL" id="TWT42495.1"/>
    </source>
</evidence>
<feature type="domain" description="Cytochrome c-552/4" evidence="2">
    <location>
        <begin position="413"/>
        <end position="489"/>
    </location>
</feature>
<accession>A0A5C5VWW0</accession>
<sequence precursor="true">MIKLSVLLAVAVTLAGALQATGRLGVAPEGEPAHLVAPAELRPLADKYELDEEARQRLQRAYEALEAHEAKPKPDPVETNGPIFTDWPVPQAALVITGEQVGYLEPCGCAGLENQKGGLKRRHSMVKVLRDQWKWPLVMMDAGEQVRYVGPQAEIKYRYSIESLMEIGYHAVGFGPKDLRTDLLGLVINLPPDQTPLTSASIGVLGFDPDFSKRLRVVTVGEGAQAVRVAITHVMGPQALAETAPSDDLDKLSPNEALAAVLPEIAAAKADQNVLMVYGDRSEAEAIAREHDVFDWVVAGRGSDEPPSTARRIEGSRRGGGAMLVEVGHKGMYAVVVGLYRDQAAAAEGALKPGQGWLARYQKVPLDHRWADSPEMHAKLVAYQQELATLRWEGLGLKPRRHPTNEEFAGSAVCADCHTAAWEVFEKTPHFWTTETLVALNPARHLDPECISCHAVGWEPQKYYPFASGWVSHAATPHLSGNGCENCHGPAARHAAVELGDLDVDEAEETALRQALHLEVQENEGNMPGQVLGKAVDNCLQCHDLDNSPDFDFQEYWPVVKHEGMD</sequence>
<evidence type="ECO:0000313" key="4">
    <source>
        <dbReference type="Proteomes" id="UP000318995"/>
    </source>
</evidence>
<dbReference type="InterPro" id="IPR023155">
    <property type="entry name" value="Cyt_c-552/4"/>
</dbReference>
<dbReference type="InterPro" id="IPR029052">
    <property type="entry name" value="Metallo-depent_PP-like"/>
</dbReference>
<keyword evidence="4" id="KW-1185">Reference proteome</keyword>
<evidence type="ECO:0000256" key="1">
    <source>
        <dbReference type="SAM" id="SignalP"/>
    </source>
</evidence>
<feature type="signal peptide" evidence="1">
    <location>
        <begin position="1"/>
        <end position="20"/>
    </location>
</feature>
<organism evidence="3 4">
    <name type="scientific">Botrimarina hoheduenensis</name>
    <dbReference type="NCBI Taxonomy" id="2528000"/>
    <lineage>
        <taxon>Bacteria</taxon>
        <taxon>Pseudomonadati</taxon>
        <taxon>Planctomycetota</taxon>
        <taxon>Planctomycetia</taxon>
        <taxon>Pirellulales</taxon>
        <taxon>Lacipirellulaceae</taxon>
        <taxon>Botrimarina</taxon>
    </lineage>
</organism>
<dbReference type="Gene3D" id="1.10.1130.10">
    <property type="entry name" value="Flavocytochrome C3, Chain A"/>
    <property type="match status" value="1"/>
</dbReference>
<keyword evidence="1" id="KW-0732">Signal</keyword>
<proteinExistence type="predicted"/>
<reference evidence="3 4" key="1">
    <citation type="submission" date="2019-02" db="EMBL/GenBank/DDBJ databases">
        <title>Deep-cultivation of Planctomycetes and their phenomic and genomic characterization uncovers novel biology.</title>
        <authorList>
            <person name="Wiegand S."/>
            <person name="Jogler M."/>
            <person name="Boedeker C."/>
            <person name="Pinto D."/>
            <person name="Vollmers J."/>
            <person name="Rivas-Marin E."/>
            <person name="Kohn T."/>
            <person name="Peeters S.H."/>
            <person name="Heuer A."/>
            <person name="Rast P."/>
            <person name="Oberbeckmann S."/>
            <person name="Bunk B."/>
            <person name="Jeske O."/>
            <person name="Meyerdierks A."/>
            <person name="Storesund J.E."/>
            <person name="Kallscheuer N."/>
            <person name="Luecker S."/>
            <person name="Lage O.M."/>
            <person name="Pohl T."/>
            <person name="Merkel B.J."/>
            <person name="Hornburger P."/>
            <person name="Mueller R.-W."/>
            <person name="Bruemmer F."/>
            <person name="Labrenz M."/>
            <person name="Spormann A.M."/>
            <person name="Op Den Camp H."/>
            <person name="Overmann J."/>
            <person name="Amann R."/>
            <person name="Jetten M.S.M."/>
            <person name="Mascher T."/>
            <person name="Medema M.H."/>
            <person name="Devos D.P."/>
            <person name="Kaster A.-K."/>
            <person name="Ovreas L."/>
            <person name="Rohde M."/>
            <person name="Galperin M.Y."/>
            <person name="Jogler C."/>
        </authorList>
    </citation>
    <scope>NUCLEOTIDE SEQUENCE [LARGE SCALE GENOMIC DNA]</scope>
    <source>
        <strain evidence="3 4">Pla111</strain>
    </source>
</reference>
<dbReference type="Pfam" id="PF13435">
    <property type="entry name" value="Cytochrome_C554"/>
    <property type="match status" value="1"/>
</dbReference>
<comment type="caution">
    <text evidence="3">The sequence shown here is derived from an EMBL/GenBank/DDBJ whole genome shotgun (WGS) entry which is preliminary data.</text>
</comment>
<protein>
    <submittedName>
        <fullName evidence="3">Cytochrome c-554</fullName>
    </submittedName>
</protein>
<gene>
    <name evidence="3" type="primary">cycA1</name>
    <name evidence="3" type="ORF">Pla111_28000</name>
</gene>
<feature type="chain" id="PRO_5023110473" evidence="1">
    <location>
        <begin position="21"/>
        <end position="566"/>
    </location>
</feature>
<dbReference type="Gene3D" id="3.60.21.10">
    <property type="match status" value="1"/>
</dbReference>
<dbReference type="SUPFAM" id="SSF48695">
    <property type="entry name" value="Multiheme cytochromes"/>
    <property type="match status" value="1"/>
</dbReference>
<dbReference type="AlphaFoldDB" id="A0A5C5VWW0"/>
<dbReference type="SUPFAM" id="SSF56300">
    <property type="entry name" value="Metallo-dependent phosphatases"/>
    <property type="match status" value="1"/>
</dbReference>
<evidence type="ECO:0000259" key="2">
    <source>
        <dbReference type="Pfam" id="PF13435"/>
    </source>
</evidence>
<dbReference type="InterPro" id="IPR036280">
    <property type="entry name" value="Multihaem_cyt_sf"/>
</dbReference>